<evidence type="ECO:0000313" key="7">
    <source>
        <dbReference type="EMBL" id="KXT70706.1"/>
    </source>
</evidence>
<dbReference type="PANTHER" id="PTHR43425">
    <property type="entry name" value="OXYGEN-INSENSITIVE NADPH NITROREDUCTASE"/>
    <property type="match status" value="1"/>
</dbReference>
<dbReference type="InterPro" id="IPR000415">
    <property type="entry name" value="Nitroreductase-like"/>
</dbReference>
<dbReference type="RefSeq" id="WP_061422253.1">
    <property type="nucleotide sequence ID" value="NZ_KQ969062.1"/>
</dbReference>
<keyword evidence="5" id="KW-0521">NADP</keyword>
<dbReference type="EMBL" id="LQRD01000020">
    <property type="protein sequence ID" value="KXT70706.1"/>
    <property type="molecule type" value="Genomic_DNA"/>
</dbReference>
<evidence type="ECO:0000259" key="6">
    <source>
        <dbReference type="Pfam" id="PF00881"/>
    </source>
</evidence>
<protein>
    <submittedName>
        <fullName evidence="7">Oxygen-insensitive NADPH nitroreductase</fullName>
    </submittedName>
</protein>
<dbReference type="Gene3D" id="3.40.109.10">
    <property type="entry name" value="NADH Oxidase"/>
    <property type="match status" value="1"/>
</dbReference>
<dbReference type="InterPro" id="IPR016446">
    <property type="entry name" value="Flavin_OxRdtase_Frp"/>
</dbReference>
<reference evidence="7 8" key="1">
    <citation type="submission" date="2016-01" db="EMBL/GenBank/DDBJ databases">
        <title>Highly variable Streptococcus oralis are common among viridans streptococci isolated from primates.</title>
        <authorList>
            <person name="Denapaite D."/>
            <person name="Rieger M."/>
            <person name="Koendgen S."/>
            <person name="Brueckner R."/>
            <person name="Ochigava I."/>
            <person name="Kappeler P."/>
            <person name="Maetz-Rensing K."/>
            <person name="Leendertz F."/>
            <person name="Hakenbeck R."/>
        </authorList>
    </citation>
    <scope>NUCLEOTIDE SEQUENCE [LARGE SCALE GENOMIC DNA]</scope>
    <source>
        <strain evidence="7 8">DD08</strain>
    </source>
</reference>
<accession>A0A139N3S2</accession>
<dbReference type="InterPro" id="IPR029479">
    <property type="entry name" value="Nitroreductase"/>
</dbReference>
<dbReference type="PANTHER" id="PTHR43425:SF2">
    <property type="entry name" value="OXYGEN-INSENSITIVE NADPH NITROREDUCTASE"/>
    <property type="match status" value="1"/>
</dbReference>
<dbReference type="GO" id="GO:0016491">
    <property type="term" value="F:oxidoreductase activity"/>
    <property type="evidence" value="ECO:0007669"/>
    <property type="project" value="UniProtKB-UniRule"/>
</dbReference>
<evidence type="ECO:0000256" key="4">
    <source>
        <dbReference type="ARBA" id="ARBA00023002"/>
    </source>
</evidence>
<evidence type="ECO:0000256" key="1">
    <source>
        <dbReference type="ARBA" id="ARBA00008366"/>
    </source>
</evidence>
<evidence type="ECO:0000313" key="8">
    <source>
        <dbReference type="Proteomes" id="UP000070377"/>
    </source>
</evidence>
<dbReference type="SUPFAM" id="SSF55469">
    <property type="entry name" value="FMN-dependent nitroreductase-like"/>
    <property type="match status" value="1"/>
</dbReference>
<evidence type="ECO:0000256" key="5">
    <source>
        <dbReference type="PIRNR" id="PIRNR005426"/>
    </source>
</evidence>
<dbReference type="AlphaFoldDB" id="A0A139N3S2"/>
<name>A0A139N3S2_STRCR</name>
<gene>
    <name evidence="7" type="ORF">SCRDD08_00466</name>
</gene>
<evidence type="ECO:0000256" key="2">
    <source>
        <dbReference type="ARBA" id="ARBA00022630"/>
    </source>
</evidence>
<keyword evidence="3 5" id="KW-0288">FMN</keyword>
<dbReference type="Pfam" id="PF00881">
    <property type="entry name" value="Nitroreductase"/>
    <property type="match status" value="1"/>
</dbReference>
<dbReference type="Proteomes" id="UP000070377">
    <property type="component" value="Unassembled WGS sequence"/>
</dbReference>
<organism evidence="7 8">
    <name type="scientific">Streptococcus cristatus</name>
    <dbReference type="NCBI Taxonomy" id="45634"/>
    <lineage>
        <taxon>Bacteria</taxon>
        <taxon>Bacillati</taxon>
        <taxon>Bacillota</taxon>
        <taxon>Bacilli</taxon>
        <taxon>Lactobacillales</taxon>
        <taxon>Streptococcaceae</taxon>
        <taxon>Streptococcus</taxon>
    </lineage>
</organism>
<comment type="similarity">
    <text evidence="1 5">Belongs to the flavin oxidoreductase frp family.</text>
</comment>
<keyword evidence="2 5" id="KW-0285">Flavoprotein</keyword>
<proteinExistence type="inferred from homology"/>
<sequence length="238" mass="26779">MNETINLMKAHTSIRRFTEEQISNEELRAIIDAGRAASSWKNFQSYSIIVVRSQEKKEALFELVPQKAILQASAFLLFVGDLNRAQKGVQLQTDGFYPEGTENILISSVDAALAGQNTLLAAESLGYSGVIIGLVRYEASKIAQLFNLPDYTYPVFGMALGKPNQNHAFKPRLPYEAVVFEEEYCEQLSSVIEVYDRVQAEYAGERAQDTWSQRLAAQFGQEPNQAIDQLFKEKKLKK</sequence>
<dbReference type="PIRSF" id="PIRSF005426">
    <property type="entry name" value="Frp"/>
    <property type="match status" value="1"/>
</dbReference>
<dbReference type="PATRIC" id="fig|45634.12.peg.482"/>
<feature type="domain" description="Nitroreductase" evidence="6">
    <location>
        <begin position="9"/>
        <end position="162"/>
    </location>
</feature>
<keyword evidence="4 5" id="KW-0560">Oxidoreductase</keyword>
<evidence type="ECO:0000256" key="3">
    <source>
        <dbReference type="ARBA" id="ARBA00022643"/>
    </source>
</evidence>
<comment type="caution">
    <text evidence="7">The sequence shown here is derived from an EMBL/GenBank/DDBJ whole genome shotgun (WGS) entry which is preliminary data.</text>
</comment>
<dbReference type="STRING" id="45634.SCRDD08_00466"/>